<reference evidence="2 3" key="2">
    <citation type="submission" date="2007-06" db="EMBL/GenBank/DDBJ databases">
        <title>Draft genome sequence of Ruminococcus gnavus (ATCC 29149).</title>
        <authorList>
            <person name="Sudarsanam P."/>
            <person name="Ley R."/>
            <person name="Guruge J."/>
            <person name="Turnbaugh P.J."/>
            <person name="Mahowald M."/>
            <person name="Liep D."/>
            <person name="Gordon J."/>
        </authorList>
    </citation>
    <scope>NUCLEOTIDE SEQUENCE [LARGE SCALE GENOMIC DNA]</scope>
    <source>
        <strain evidence="2 3">ATCC 29149</strain>
    </source>
</reference>
<dbReference type="Pfam" id="PF13443">
    <property type="entry name" value="HTH_26"/>
    <property type="match status" value="1"/>
</dbReference>
<proteinExistence type="predicted"/>
<feature type="domain" description="HTH cro/C1-type" evidence="1">
    <location>
        <begin position="24"/>
        <end position="60"/>
    </location>
</feature>
<accession>A7AXL3</accession>
<name>A7AXL3_MEDG7</name>
<comment type="caution">
    <text evidence="2">The sequence shown here is derived from an EMBL/GenBank/DDBJ whole genome shotgun (WGS) entry which is preliminary data.</text>
</comment>
<dbReference type="AlphaFoldDB" id="A7AXL3"/>
<protein>
    <recommendedName>
        <fullName evidence="1">HTH cro/C1-type domain-containing protein</fullName>
    </recommendedName>
</protein>
<organism evidence="2 3">
    <name type="scientific">Mediterraneibacter gnavus (strain ATCC 29149 / DSM 114966 / JCM 6515 / VPI C7-9)</name>
    <name type="common">Ruminococcus gnavus</name>
    <dbReference type="NCBI Taxonomy" id="411470"/>
    <lineage>
        <taxon>Bacteria</taxon>
        <taxon>Bacillati</taxon>
        <taxon>Bacillota</taxon>
        <taxon>Clostridia</taxon>
        <taxon>Lachnospirales</taxon>
        <taxon>Lachnospiraceae</taxon>
        <taxon>Mediterraneibacter</taxon>
    </lineage>
</organism>
<dbReference type="InterPro" id="IPR001387">
    <property type="entry name" value="Cro/C1-type_HTH"/>
</dbReference>
<reference evidence="2 3" key="1">
    <citation type="submission" date="2007-04" db="EMBL/GenBank/DDBJ databases">
        <authorList>
            <person name="Fulton L."/>
            <person name="Clifton S."/>
            <person name="Fulton B."/>
            <person name="Xu J."/>
            <person name="Minx P."/>
            <person name="Pepin K.H."/>
            <person name="Johnson M."/>
            <person name="Thiruvilangam P."/>
            <person name="Bhonagiri V."/>
            <person name="Nash W.E."/>
            <person name="Mardis E.R."/>
            <person name="Wilson R.K."/>
        </authorList>
    </citation>
    <scope>NUCLEOTIDE SEQUENCE [LARGE SCALE GENOMIC DNA]</scope>
    <source>
        <strain evidence="2 3">ATCC 29149</strain>
    </source>
</reference>
<evidence type="ECO:0000313" key="2">
    <source>
        <dbReference type="EMBL" id="EDN79514.1"/>
    </source>
</evidence>
<dbReference type="RefSeq" id="WP_004840012.1">
    <property type="nucleotide sequence ID" value="NZ_AAYG02000001.1"/>
</dbReference>
<dbReference type="Proteomes" id="UP000004410">
    <property type="component" value="Unassembled WGS sequence"/>
</dbReference>
<gene>
    <name evidence="2" type="ORF">RUMGNA_00025</name>
</gene>
<sequence length="68" mass="7860">MFSYKPLLKLLIDNDLSKTQFRLETGISMATLAKIGKDEYISMSTLDTICKYFDCKIEDVVKFINDDK</sequence>
<dbReference type="SUPFAM" id="SSF47413">
    <property type="entry name" value="lambda repressor-like DNA-binding domains"/>
    <property type="match status" value="1"/>
</dbReference>
<dbReference type="PROSITE" id="PS50943">
    <property type="entry name" value="HTH_CROC1"/>
    <property type="match status" value="1"/>
</dbReference>
<dbReference type="InterPro" id="IPR010982">
    <property type="entry name" value="Lambda_DNA-bd_dom_sf"/>
</dbReference>
<evidence type="ECO:0000259" key="1">
    <source>
        <dbReference type="PROSITE" id="PS50943"/>
    </source>
</evidence>
<dbReference type="Gene3D" id="1.10.260.40">
    <property type="entry name" value="lambda repressor-like DNA-binding domains"/>
    <property type="match status" value="1"/>
</dbReference>
<dbReference type="GeneID" id="57432489"/>
<dbReference type="GO" id="GO:0003677">
    <property type="term" value="F:DNA binding"/>
    <property type="evidence" value="ECO:0007669"/>
    <property type="project" value="InterPro"/>
</dbReference>
<dbReference type="PaxDb" id="411470-RUMGNA_00025"/>
<evidence type="ECO:0000313" key="3">
    <source>
        <dbReference type="Proteomes" id="UP000004410"/>
    </source>
</evidence>
<dbReference type="eggNOG" id="COG3655">
    <property type="taxonomic scope" value="Bacteria"/>
</dbReference>
<dbReference type="EMBL" id="AAYG02000001">
    <property type="protein sequence ID" value="EDN79514.1"/>
    <property type="molecule type" value="Genomic_DNA"/>
</dbReference>